<dbReference type="AlphaFoldDB" id="A0A2S7WNQ5"/>
<reference evidence="2 3" key="1">
    <citation type="submission" date="2016-12" db="EMBL/GenBank/DDBJ databases">
        <title>Trade-off between light-utilization and light-protection in marine flavobacteria.</title>
        <authorList>
            <person name="Kumagai Y."/>
            <person name="Yoshizawa S."/>
            <person name="Kogure K."/>
            <person name="Iwasaki W."/>
        </authorList>
    </citation>
    <scope>NUCLEOTIDE SEQUENCE [LARGE SCALE GENOMIC DNA]</scope>
    <source>
        <strain evidence="2 3">NBRC 108759</strain>
    </source>
</reference>
<evidence type="ECO:0000313" key="2">
    <source>
        <dbReference type="EMBL" id="PQJ79248.1"/>
    </source>
</evidence>
<name>A0A2S7WNQ5_9FLAO</name>
<accession>A0A2S7WNQ5</accession>
<keyword evidence="1" id="KW-0472">Membrane</keyword>
<keyword evidence="1" id="KW-0812">Transmembrane</keyword>
<keyword evidence="1" id="KW-1133">Transmembrane helix</keyword>
<evidence type="ECO:0000256" key="1">
    <source>
        <dbReference type="SAM" id="Phobius"/>
    </source>
</evidence>
<dbReference type="Proteomes" id="UP000238882">
    <property type="component" value="Unassembled WGS sequence"/>
</dbReference>
<dbReference type="RefSeq" id="WP_105015847.1">
    <property type="nucleotide sequence ID" value="NZ_MSCN01000001.1"/>
</dbReference>
<organism evidence="2 3">
    <name type="scientific">Polaribacter porphyrae</name>
    <dbReference type="NCBI Taxonomy" id="1137780"/>
    <lineage>
        <taxon>Bacteria</taxon>
        <taxon>Pseudomonadati</taxon>
        <taxon>Bacteroidota</taxon>
        <taxon>Flavobacteriia</taxon>
        <taxon>Flavobacteriales</taxon>
        <taxon>Flavobacteriaceae</taxon>
    </lineage>
</organism>
<keyword evidence="3" id="KW-1185">Reference proteome</keyword>
<sequence>MSSEDYLKDISEIKTLMSKSSRFISLSGLSGILAGIYALIGAGYAYWLVSNSGRDYLILEGKTFKLVILTLLIVGLFSIGTAIFLTTKKAKKNEEKIWDALTKRLLTSFIVPLLAGGIYIIIILKQQRYGQTGALMLLFYGLALLNASKYTLGDIKYLGYTQIVLGLLCAVFPGYGFWFWVVGFGFMHIIYGAAMYYKYDRN</sequence>
<protein>
    <submittedName>
        <fullName evidence="2">Uncharacterized protein</fullName>
    </submittedName>
</protein>
<evidence type="ECO:0000313" key="3">
    <source>
        <dbReference type="Proteomes" id="UP000238882"/>
    </source>
</evidence>
<feature type="transmembrane region" description="Helical" evidence="1">
    <location>
        <begin position="66"/>
        <end position="85"/>
    </location>
</feature>
<comment type="caution">
    <text evidence="2">The sequence shown here is derived from an EMBL/GenBank/DDBJ whole genome shotgun (WGS) entry which is preliminary data.</text>
</comment>
<feature type="transmembrane region" description="Helical" evidence="1">
    <location>
        <begin position="23"/>
        <end position="46"/>
    </location>
</feature>
<proteinExistence type="predicted"/>
<gene>
    <name evidence="2" type="ORF">BTO18_08715</name>
</gene>
<feature type="transmembrane region" description="Helical" evidence="1">
    <location>
        <begin position="179"/>
        <end position="197"/>
    </location>
</feature>
<feature type="transmembrane region" description="Helical" evidence="1">
    <location>
        <begin position="129"/>
        <end position="145"/>
    </location>
</feature>
<feature type="transmembrane region" description="Helical" evidence="1">
    <location>
        <begin position="105"/>
        <end position="123"/>
    </location>
</feature>
<dbReference type="EMBL" id="MSCN01000001">
    <property type="protein sequence ID" value="PQJ79248.1"/>
    <property type="molecule type" value="Genomic_DNA"/>
</dbReference>
<dbReference type="OrthoDB" id="1120881at2"/>